<dbReference type="CTD" id="5953"/>
<organism evidence="3 4">
    <name type="scientific">Nasonia vitripennis</name>
    <name type="common">Parasitic wasp</name>
    <dbReference type="NCBI Taxonomy" id="7425"/>
    <lineage>
        <taxon>Eukaryota</taxon>
        <taxon>Metazoa</taxon>
        <taxon>Ecdysozoa</taxon>
        <taxon>Arthropoda</taxon>
        <taxon>Hexapoda</taxon>
        <taxon>Insecta</taxon>
        <taxon>Pterygota</taxon>
        <taxon>Neoptera</taxon>
        <taxon>Endopterygota</taxon>
        <taxon>Hymenoptera</taxon>
        <taxon>Apocrita</taxon>
        <taxon>Proctotrupomorpha</taxon>
        <taxon>Chalcidoidea</taxon>
        <taxon>Pteromalidae</taxon>
        <taxon>Pteromalinae</taxon>
        <taxon>Nasonia</taxon>
    </lineage>
</organism>
<dbReference type="GeneID" id="100123016"/>
<dbReference type="PANTHER" id="PTHR13136">
    <property type="entry name" value="TESTIS DEVELOPMENT PROTEIN PRTD"/>
    <property type="match status" value="1"/>
</dbReference>
<sequence length="1089" mass="119212">MSDQSTRFGRENWDKMHLTNTPVATTMPGVNSESSSPSSDNMEDESPNNFMTYVRQLAGRHEIIDVVMLDHGYARPWNWLPQNEYVKPAKKIFFSKLQSTNSEGASSPEEFIDVENGDPEPKSPTCDLSQARQAMDEFQRVANFVRPEDTDDWEEKIDKILWSPVQNRIFSRIVRILNSERIARLSKSNSKLEPIVRRTLIDNTARRFRETMASANWDLRITQWLHGLLFDYLPQDYLAIYLDILQTLRQKIPQLIDKMIAIQPNINFKGSSLSWETLGPLLKKSWDPVSPELNSCRMKNLKANPILIVIPNGLPTNISTRQQKFVAQLGALGMAVTVNPQLAQTASRMTMIAGTEQLVQATRLKIQEVRVAYPGTPIFLIGFNTGAAVACKVALLEYVTAIVCLGFPLNTVDGKRGNPDDTLLDVRVPVMFIIGQNAIQARIDDVEDLRERMLAATNLVVVGSADDQLRISTAKKITERISQSMVDRCILGEIRNFLGGVLANGSLPVKSTNSLGNYENRNKKAGPDGRKRRVSTSSSVSVDSEPPSPNIKKFRDQLPQLVSANNGQRMPVSTNALPRGTLVPLTGTTATQTPKRKPRGSYTNQNYPDQLITSRLTPQQQSVDNSTGGITLNIGSFASLAPVGPIRFEPASINLQSSAAVKAGINTLKTTNAFIKVSKNNQVNIGGQQQSVAKIKMLLPTKKPGQRTYKNPNLTDKTGEINMVNVLSPTSTGIRVSAPAGTGNLLLTNMKTPTRIANTPQLPSFHLARSSANGTVIGIPVTSANVVFTPKSSVPVTTTVSTTMATAPKALPTVPTKVADIAISGGSRKYSMIHTSSTNQLDQASQSSLIGTGAPTKERSQKFGLVPTISLKKLPWPQTKAETSENGVKNDVQFNETPQMTPSSLDDDLGNILDIPIIIAKDGENLNNLEHLSPLPQTVTPVTLQSSEVKSLPVINAVGNKVVFINNKSLISSTDAVSSTNTMTLSRPGLTTQPTIKYTKIILTKKPEHEDSQRGNPVLLTKACRRTNNFVVLDPKSEVKYAQTVTRIPANCFGELQTNENVVGPQHNSNVQKTKEGCIELNVENGQKP</sequence>
<dbReference type="AlphaFoldDB" id="A0A7M7HBM9"/>
<dbReference type="Pfam" id="PF23154">
    <property type="entry name" value="KANSL3_1st"/>
    <property type="match status" value="1"/>
</dbReference>
<feature type="compositionally biased region" description="Basic and acidic residues" evidence="1">
    <location>
        <begin position="8"/>
        <end position="17"/>
    </location>
</feature>
<proteinExistence type="predicted"/>
<feature type="compositionally biased region" description="Polar residues" evidence="1">
    <location>
        <begin position="560"/>
        <end position="576"/>
    </location>
</feature>
<dbReference type="InterPro" id="IPR056519">
    <property type="entry name" value="KANSL3_1st"/>
</dbReference>
<feature type="region of interest" description="Disordered" evidence="1">
    <location>
        <begin position="1"/>
        <end position="46"/>
    </location>
</feature>
<evidence type="ECO:0000313" key="3">
    <source>
        <dbReference type="EnsemblMetazoa" id="XP_008207143"/>
    </source>
</evidence>
<evidence type="ECO:0000259" key="2">
    <source>
        <dbReference type="Pfam" id="PF23154"/>
    </source>
</evidence>
<feature type="compositionally biased region" description="Basic and acidic residues" evidence="1">
    <location>
        <begin position="520"/>
        <end position="529"/>
    </location>
</feature>
<dbReference type="SMR" id="A0A7M7HBM9"/>
<dbReference type="InterPro" id="IPR026555">
    <property type="entry name" value="NSL3/Tex30"/>
</dbReference>
<dbReference type="GO" id="GO:0044545">
    <property type="term" value="C:NSL complex"/>
    <property type="evidence" value="ECO:0007669"/>
    <property type="project" value="TreeGrafter"/>
</dbReference>
<name>A0A7M7HBM9_NASVI</name>
<dbReference type="InParanoid" id="A0A7M7HBM9"/>
<dbReference type="SUPFAM" id="SSF53474">
    <property type="entry name" value="alpha/beta-Hydrolases"/>
    <property type="match status" value="1"/>
</dbReference>
<dbReference type="EnsemblMetazoa" id="XM_008208921">
    <property type="protein sequence ID" value="XP_008207143"/>
    <property type="gene ID" value="LOC100123016"/>
</dbReference>
<evidence type="ECO:0000256" key="1">
    <source>
        <dbReference type="SAM" id="MobiDB-lite"/>
    </source>
</evidence>
<reference evidence="3" key="1">
    <citation type="submission" date="2021-01" db="UniProtKB">
        <authorList>
            <consortium name="EnsemblMetazoa"/>
        </authorList>
    </citation>
    <scope>IDENTIFICATION</scope>
</reference>
<dbReference type="Gene3D" id="3.40.50.1820">
    <property type="entry name" value="alpha/beta hydrolase"/>
    <property type="match status" value="1"/>
</dbReference>
<feature type="compositionally biased region" description="Low complexity" evidence="1">
    <location>
        <begin position="31"/>
        <end position="40"/>
    </location>
</feature>
<feature type="compositionally biased region" description="Low complexity" evidence="1">
    <location>
        <begin position="535"/>
        <end position="545"/>
    </location>
</feature>
<accession>A0A7M7HBM9</accession>
<dbReference type="OrthoDB" id="6415022at2759"/>
<feature type="compositionally biased region" description="Polar residues" evidence="1">
    <location>
        <begin position="509"/>
        <end position="519"/>
    </location>
</feature>
<dbReference type="PANTHER" id="PTHR13136:SF16">
    <property type="entry name" value="KAT8 REGULATORY NSL COMPLEX SUBUNIT 3"/>
    <property type="match status" value="1"/>
</dbReference>
<dbReference type="RefSeq" id="XP_008207143.1">
    <property type="nucleotide sequence ID" value="XM_008208921.4"/>
</dbReference>
<feature type="region of interest" description="Disordered" evidence="1">
    <location>
        <begin position="509"/>
        <end position="607"/>
    </location>
</feature>
<dbReference type="FunCoup" id="A0A7M7HBM9">
    <property type="interactions" value="69"/>
</dbReference>
<dbReference type="Proteomes" id="UP000002358">
    <property type="component" value="Chromosome 5"/>
</dbReference>
<protein>
    <recommendedName>
        <fullName evidence="2">KANSL3 helical domain-containing protein</fullName>
    </recommendedName>
</protein>
<keyword evidence="4" id="KW-1185">Reference proteome</keyword>
<feature type="domain" description="KANSL3 helical" evidence="2">
    <location>
        <begin position="146"/>
        <end position="261"/>
    </location>
</feature>
<evidence type="ECO:0000313" key="4">
    <source>
        <dbReference type="Proteomes" id="UP000002358"/>
    </source>
</evidence>
<dbReference type="InterPro" id="IPR029058">
    <property type="entry name" value="AB_hydrolase_fold"/>
</dbReference>
<dbReference type="GO" id="GO:0045944">
    <property type="term" value="P:positive regulation of transcription by RNA polymerase II"/>
    <property type="evidence" value="ECO:0007669"/>
    <property type="project" value="TreeGrafter"/>
</dbReference>